<comment type="caution">
    <text evidence="2">The sequence shown here is derived from an EMBL/GenBank/DDBJ whole genome shotgun (WGS) entry which is preliminary data.</text>
</comment>
<dbReference type="AlphaFoldDB" id="A0AA86PBS1"/>
<dbReference type="Proteomes" id="UP001642409">
    <property type="component" value="Unassembled WGS sequence"/>
</dbReference>
<name>A0AA86PBS1_9EUKA</name>
<accession>A0AA86PBS1</accession>
<dbReference type="EMBL" id="CAXDID020000084">
    <property type="protein sequence ID" value="CAL6019781.1"/>
    <property type="molecule type" value="Genomic_DNA"/>
</dbReference>
<gene>
    <name evidence="2" type="ORF">HINF_LOCUS22496</name>
    <name evidence="3" type="ORF">HINF_LOCUS27110</name>
    <name evidence="4" type="ORF">HINF_LOCUS61477</name>
    <name evidence="1" type="ORF">HINF_LOCUS634</name>
</gene>
<keyword evidence="5" id="KW-1185">Reference proteome</keyword>
<reference evidence="3 5" key="2">
    <citation type="submission" date="2024-07" db="EMBL/GenBank/DDBJ databases">
        <authorList>
            <person name="Akdeniz Z."/>
        </authorList>
    </citation>
    <scope>NUCLEOTIDE SEQUENCE [LARGE SCALE GENOMIC DNA]</scope>
</reference>
<dbReference type="EMBL" id="CAXDID020000368">
    <property type="protein sequence ID" value="CAL6082922.1"/>
    <property type="molecule type" value="Genomic_DNA"/>
</dbReference>
<organism evidence="2">
    <name type="scientific">Hexamita inflata</name>
    <dbReference type="NCBI Taxonomy" id="28002"/>
    <lineage>
        <taxon>Eukaryota</taxon>
        <taxon>Metamonada</taxon>
        <taxon>Diplomonadida</taxon>
        <taxon>Hexamitidae</taxon>
        <taxon>Hexamitinae</taxon>
        <taxon>Hexamita</taxon>
    </lineage>
</organism>
<protein>
    <submittedName>
        <fullName evidence="3">Hypothetical_protein</fullName>
    </submittedName>
</protein>
<evidence type="ECO:0000313" key="2">
    <source>
        <dbReference type="EMBL" id="CAI9934851.1"/>
    </source>
</evidence>
<reference evidence="2" key="1">
    <citation type="submission" date="2023-06" db="EMBL/GenBank/DDBJ databases">
        <authorList>
            <person name="Kurt Z."/>
        </authorList>
    </citation>
    <scope>NUCLEOTIDE SEQUENCE</scope>
</reference>
<proteinExistence type="predicted"/>
<dbReference type="EMBL" id="CATOUU010000590">
    <property type="protein sequence ID" value="CAI9934851.1"/>
    <property type="molecule type" value="Genomic_DNA"/>
</dbReference>
<dbReference type="EMBL" id="CATOUU010000011">
    <property type="protein sequence ID" value="CAI9912989.1"/>
    <property type="molecule type" value="Genomic_DNA"/>
</dbReference>
<evidence type="ECO:0000313" key="3">
    <source>
        <dbReference type="EMBL" id="CAL6019781.1"/>
    </source>
</evidence>
<evidence type="ECO:0000313" key="4">
    <source>
        <dbReference type="EMBL" id="CAL6082922.1"/>
    </source>
</evidence>
<evidence type="ECO:0000313" key="1">
    <source>
        <dbReference type="EMBL" id="CAI9912989.1"/>
    </source>
</evidence>
<evidence type="ECO:0000313" key="5">
    <source>
        <dbReference type="Proteomes" id="UP001642409"/>
    </source>
</evidence>
<sequence length="110" mass="12667">MINILYSLQLNCFTDATEVILSKQSRTQGQLSNSILSENTARVKSHSSKMILQLFQFMFILTSNSKQNSRQRALQTLVTFLYQWSFIVQFNSQELTEIFAKAFQIGSLTM</sequence>